<evidence type="ECO:0000256" key="3">
    <source>
        <dbReference type="ARBA" id="ARBA00023163"/>
    </source>
</evidence>
<evidence type="ECO:0000313" key="5">
    <source>
        <dbReference type="EMBL" id="KFF00429.1"/>
    </source>
</evidence>
<accession>A0A085Z7L5</accession>
<dbReference type="SMART" id="SM00342">
    <property type="entry name" value="HTH_ARAC"/>
    <property type="match status" value="1"/>
</dbReference>
<dbReference type="SUPFAM" id="SSF46689">
    <property type="entry name" value="Homeodomain-like"/>
    <property type="match status" value="2"/>
</dbReference>
<keyword evidence="6" id="KW-1185">Reference proteome</keyword>
<dbReference type="PANTHER" id="PTHR43280:SF2">
    <property type="entry name" value="HTH-TYPE TRANSCRIPTIONAL REGULATOR EXSA"/>
    <property type="match status" value="1"/>
</dbReference>
<name>A0A085Z7L5_9FLAO</name>
<feature type="domain" description="HTH araC/xylS-type" evidence="4">
    <location>
        <begin position="164"/>
        <end position="262"/>
    </location>
</feature>
<dbReference type="InterPro" id="IPR054015">
    <property type="entry name" value="ExsA-like_N"/>
</dbReference>
<dbReference type="RefSeq" id="WP_034674636.1">
    <property type="nucleotide sequence ID" value="NZ_FPAP01000001.1"/>
</dbReference>
<dbReference type="Pfam" id="PF22200">
    <property type="entry name" value="ExsA_N"/>
    <property type="match status" value="1"/>
</dbReference>
<keyword evidence="2" id="KW-0238">DNA-binding</keyword>
<dbReference type="GO" id="GO:0043565">
    <property type="term" value="F:sequence-specific DNA binding"/>
    <property type="evidence" value="ECO:0007669"/>
    <property type="project" value="InterPro"/>
</dbReference>
<evidence type="ECO:0000259" key="4">
    <source>
        <dbReference type="PROSITE" id="PS01124"/>
    </source>
</evidence>
<dbReference type="Proteomes" id="UP000028713">
    <property type="component" value="Unassembled WGS sequence"/>
</dbReference>
<keyword evidence="1" id="KW-0805">Transcription regulation</keyword>
<dbReference type="GO" id="GO:0003700">
    <property type="term" value="F:DNA-binding transcription factor activity"/>
    <property type="evidence" value="ECO:0007669"/>
    <property type="project" value="InterPro"/>
</dbReference>
<dbReference type="OrthoDB" id="4480133at2"/>
<keyword evidence="3" id="KW-0804">Transcription</keyword>
<sequence length="270" mass="32358">MKFNNLHSCHLGPEISPEQFIPEHFFLFLLKGSMTSYDGYKHYNMKPGDYCIARKNHLVRYTKYKDEGQFEKVIIAFDEIFLKKFLERHPYHAEPTDHKDSFLFIEEDKLINNFVQSLEPYYNGTEKLDDIFVDIKREELLMILLKNNPDLKNIFFNFNIPHKIDLEKFMNHNYKFNISMERFAFMTGRSLSTFKREFKAIFNTSPGKWLMNRRLQEAHFLLNRENKKPTDIYIDLGFEDLSHFSYVFKKEFGISPSELKNVKKVDSKLI</sequence>
<reference evidence="5 6" key="1">
    <citation type="submission" date="2014-07" db="EMBL/GenBank/DDBJ databases">
        <title>Genome of Chryseobacterium formosense LMG 24722.</title>
        <authorList>
            <person name="Pipes S.E."/>
            <person name="Stropko S.J."/>
            <person name="Newman J.D."/>
        </authorList>
    </citation>
    <scope>NUCLEOTIDE SEQUENCE [LARGE SCALE GENOMIC DNA]</scope>
    <source>
        <strain evidence="5 6">LMG 24722</strain>
    </source>
</reference>
<protein>
    <submittedName>
        <fullName evidence="5">AraC family transcriptional regulator</fullName>
    </submittedName>
</protein>
<dbReference type="PROSITE" id="PS01124">
    <property type="entry name" value="HTH_ARAC_FAMILY_2"/>
    <property type="match status" value="1"/>
</dbReference>
<dbReference type="EMBL" id="JPRP01000001">
    <property type="protein sequence ID" value="KFF00429.1"/>
    <property type="molecule type" value="Genomic_DNA"/>
</dbReference>
<dbReference type="AlphaFoldDB" id="A0A085Z7L5"/>
<evidence type="ECO:0000256" key="1">
    <source>
        <dbReference type="ARBA" id="ARBA00023015"/>
    </source>
</evidence>
<dbReference type="InterPro" id="IPR018060">
    <property type="entry name" value="HTH_AraC"/>
</dbReference>
<organism evidence="5 6">
    <name type="scientific">Chryseobacterium formosense</name>
    <dbReference type="NCBI Taxonomy" id="236814"/>
    <lineage>
        <taxon>Bacteria</taxon>
        <taxon>Pseudomonadati</taxon>
        <taxon>Bacteroidota</taxon>
        <taxon>Flavobacteriia</taxon>
        <taxon>Flavobacteriales</taxon>
        <taxon>Weeksellaceae</taxon>
        <taxon>Chryseobacterium group</taxon>
        <taxon>Chryseobacterium</taxon>
    </lineage>
</organism>
<dbReference type="eggNOG" id="COG2207">
    <property type="taxonomic scope" value="Bacteria"/>
</dbReference>
<dbReference type="Pfam" id="PF12833">
    <property type="entry name" value="HTH_18"/>
    <property type="match status" value="1"/>
</dbReference>
<proteinExistence type="predicted"/>
<gene>
    <name evidence="5" type="ORF">IX39_07220</name>
</gene>
<evidence type="ECO:0000256" key="2">
    <source>
        <dbReference type="ARBA" id="ARBA00023125"/>
    </source>
</evidence>
<dbReference type="PANTHER" id="PTHR43280">
    <property type="entry name" value="ARAC-FAMILY TRANSCRIPTIONAL REGULATOR"/>
    <property type="match status" value="1"/>
</dbReference>
<dbReference type="STRING" id="236814.IX39_07220"/>
<dbReference type="InterPro" id="IPR009057">
    <property type="entry name" value="Homeodomain-like_sf"/>
</dbReference>
<evidence type="ECO:0000313" key="6">
    <source>
        <dbReference type="Proteomes" id="UP000028713"/>
    </source>
</evidence>
<comment type="caution">
    <text evidence="5">The sequence shown here is derived from an EMBL/GenBank/DDBJ whole genome shotgun (WGS) entry which is preliminary data.</text>
</comment>
<dbReference type="Gene3D" id="1.10.10.60">
    <property type="entry name" value="Homeodomain-like"/>
    <property type="match status" value="1"/>
</dbReference>